<evidence type="ECO:0000313" key="2">
    <source>
        <dbReference type="Proteomes" id="UP000748531"/>
    </source>
</evidence>
<proteinExistence type="predicted"/>
<keyword evidence="2" id="KW-1185">Reference proteome</keyword>
<gene>
    <name evidence="1" type="ORF">PHET_00956</name>
</gene>
<protein>
    <submittedName>
        <fullName evidence="1">Uncharacterized protein</fullName>
    </submittedName>
</protein>
<dbReference type="Proteomes" id="UP000748531">
    <property type="component" value="Unassembled WGS sequence"/>
</dbReference>
<evidence type="ECO:0000313" key="1">
    <source>
        <dbReference type="EMBL" id="KAF5405580.1"/>
    </source>
</evidence>
<sequence length="91" mass="10639">MNEVQRASLHRYGEDWTLTFDVIFTVPSYFSTDGHRPLISLRLTFRNQSIFLSFVYVRCAAFSEGIFFNPLFRLPGCLNFLTVFATTRVFK</sequence>
<comment type="caution">
    <text evidence="1">The sequence shown here is derived from an EMBL/GenBank/DDBJ whole genome shotgun (WGS) entry which is preliminary data.</text>
</comment>
<accession>A0A8J4WUY0</accession>
<name>A0A8J4WUY0_9TREM</name>
<organism evidence="1 2">
    <name type="scientific">Paragonimus heterotremus</name>
    <dbReference type="NCBI Taxonomy" id="100268"/>
    <lineage>
        <taxon>Eukaryota</taxon>
        <taxon>Metazoa</taxon>
        <taxon>Spiralia</taxon>
        <taxon>Lophotrochozoa</taxon>
        <taxon>Platyhelminthes</taxon>
        <taxon>Trematoda</taxon>
        <taxon>Digenea</taxon>
        <taxon>Plagiorchiida</taxon>
        <taxon>Troglotremata</taxon>
        <taxon>Troglotrematidae</taxon>
        <taxon>Paragonimus</taxon>
    </lineage>
</organism>
<dbReference type="EMBL" id="LUCH01000279">
    <property type="protein sequence ID" value="KAF5405580.1"/>
    <property type="molecule type" value="Genomic_DNA"/>
</dbReference>
<dbReference type="AlphaFoldDB" id="A0A8J4WUY0"/>
<reference evidence="1" key="1">
    <citation type="submission" date="2019-05" db="EMBL/GenBank/DDBJ databases">
        <title>Annotation for the trematode Paragonimus heterotremus.</title>
        <authorList>
            <person name="Choi Y.-J."/>
        </authorList>
    </citation>
    <scope>NUCLEOTIDE SEQUENCE</scope>
    <source>
        <strain evidence="1">LC</strain>
    </source>
</reference>